<evidence type="ECO:0000256" key="7">
    <source>
        <dbReference type="ARBA" id="ARBA00023012"/>
    </source>
</evidence>
<dbReference type="InterPro" id="IPR008207">
    <property type="entry name" value="Sig_transdc_His_kin_Hpt_dom"/>
</dbReference>
<evidence type="ECO:0000256" key="11">
    <source>
        <dbReference type="SAM" id="MobiDB-lite"/>
    </source>
</evidence>
<dbReference type="InterPro" id="IPR011006">
    <property type="entry name" value="CheY-like_superfamily"/>
</dbReference>
<evidence type="ECO:0000256" key="8">
    <source>
        <dbReference type="ARBA" id="ARBA00035100"/>
    </source>
</evidence>
<evidence type="ECO:0000256" key="4">
    <source>
        <dbReference type="ARBA" id="ARBA00022553"/>
    </source>
</evidence>
<evidence type="ECO:0000313" key="16">
    <source>
        <dbReference type="EMBL" id="MBN7797137.1"/>
    </source>
</evidence>
<feature type="compositionally biased region" description="Pro residues" evidence="11">
    <location>
        <begin position="181"/>
        <end position="196"/>
    </location>
</feature>
<sequence>MHSEDSARPDHQGSQTEQDLRKKTLKWLLEQDLSEPADSLFSVAGGDYQGGDLTEREAAVAGRPMIGGNPSADDLSAFVGEEIVLSGESGGNIYSDQQVSDGDGNTAGNGAGPGIVAIDHRRRADAADAIDELSVEDGTDILGLLDDDDIGSRPLSLQRSRKARATPLDPAPEPIAAEPIVPEPIAPEPVPRPGPLQSPAEGGFEAVASATDAAPDVATPAVAEGPLAARLDSTWEPGTFESKAFEANGPAPSTFDNSAFDNSVFDNSALDAGDLEPGTDVLPSAPLPAAGAPSPGGEMSMRPGDASGGPEEDVDDLLGTLDPALTLSTAEADGDSVIEDGGWLSDGAEAIFDQPLAVDGESRGGDFESEMLELDALEFGVLEPGVTDRGDAEPEAAVLGAPGPGVPEPGAPEPGAPEPGVPEPGAPEPGAMLQDVVPETLDDVLALDERDADALGGELLGDLSILAGDGDGAEDVPSLEANALDSPDAEQLAVEWLSAAVGADQADREEDVDVDAREPAAADDSHDVHSYVTRHSPPTDDSEFDAYLLRGEHLSDFGHDFDSLVVERTEGVVSVDPSLESDLDYHQDFSLPQDFNPRTVAALARVVAPAMEELEAAVEARLVELSLPAGSVALDAMLATDPLSRRQCVDEGYVPFPGIGARIPAVLAELGDSERDALCVRLVLRDSGDTCNELFRENFALAVDDPGASLAAPAVGSFPSGLDLDIGGVGASGEFAVDVEPANDAGPAAASPVTGLETAAEDTSAAEREDIDGAWLDLSSVEEDDSAMLDLLSSAAASADGDPDLPDPLSATEDYDDSEMLSLLSMAAQEDDTDAQAPPAEMAAEFSALAPVDADADADAEALEMAAEDRDRDIAHAAGDEVIDVDGGESGDSDETAVPDIFSAEELDDWDAELAPGTDAADVEALLRSLGGEESDIGEICGVAVDEFDGGDDLAMEPLEQAVPVAVEASALGLARQPGAVDDEQSPAPAESGLAWCIPDNIRFNYTSRSGTEVFRDFLDAFLEEGAVELEKLEDAIGAWEQDFDSPAGTDVVPRVLHTLKGIAKGVGLQRYGTLIHNFETLLAALARPAEGGEADYFRIVNAWLDAAVQGFEHIQDTQSDVASELPQAEGLVEPVPAGGAGAADAALAVEARGDVSEDAPAVPVRAQERQQDKRLADEGAKVLAAQQTIRMTSEALDNLLNLSNQAQQLGVRASQSTFKSKRAGAELLARLSSVRSHITKIADRALQNVTARGGRDQSELDALEMDQYSELQEAASILREGIEDLDDLIHLANRQSASAESLLKQQASVITSLGSAIRDARVVPVARLMPGLRRIVRTVGADLGKAVNFRVLNEIGKLDRDSHVCCQIILEHMVRNALDHGIEAPEQRRAAGKPETGLVTIDVSKDGSDYLIRLSDDGRGMDPAALREAALERGLDVDVGALGDREALRLIFHKGFSTAARLSEISGRGVGMDIVLSELQQIGGDIDIDSTPGQGTTFTVRVPSNVNVNGALLVAAGDTSYAIPLDGLIAVEHIATNDFFRAVSEGERLCIYDLDCEPAYLATLCSGAKLPDPDSWGDTVPVILAGSEERYMAIAVDDVAEALELVIRSMGAQFSQVPGVAGGATTADGQAIVALDLNALVRNLAASQLSAVPFEREKSERLLVLVVDDSRTQRMVATSQFDTLGVETVTAENGLVAIDMLNATHRLPDVVLLDVEMPVKDGIQTLREIRKSERYKHLPVIMVTSRTGPKHRALAQEAGCNGYMGKPFNFPVLVEQIVQLTGHELQIN</sequence>
<dbReference type="Pfam" id="PF00072">
    <property type="entry name" value="Response_reg"/>
    <property type="match status" value="1"/>
</dbReference>
<evidence type="ECO:0000259" key="14">
    <source>
        <dbReference type="PROSITE" id="PS50851"/>
    </source>
</evidence>
<organism evidence="16 17">
    <name type="scientific">Parahaliea mediterranea</name>
    <dbReference type="NCBI Taxonomy" id="651086"/>
    <lineage>
        <taxon>Bacteria</taxon>
        <taxon>Pseudomonadati</taxon>
        <taxon>Pseudomonadota</taxon>
        <taxon>Gammaproteobacteria</taxon>
        <taxon>Cellvibrionales</taxon>
        <taxon>Halieaceae</taxon>
        <taxon>Parahaliea</taxon>
    </lineage>
</organism>
<dbReference type="PANTHER" id="PTHR43395:SF8">
    <property type="entry name" value="HISTIDINE KINASE"/>
    <property type="match status" value="1"/>
</dbReference>
<dbReference type="PROSITE" id="PS50110">
    <property type="entry name" value="RESPONSE_REGULATORY"/>
    <property type="match status" value="1"/>
</dbReference>
<dbReference type="Gene3D" id="3.30.565.10">
    <property type="entry name" value="Histidine kinase-like ATPase, C-terminal domain"/>
    <property type="match status" value="1"/>
</dbReference>
<feature type="compositionally biased region" description="Low complexity" evidence="11">
    <location>
        <begin position="282"/>
        <end position="297"/>
    </location>
</feature>
<evidence type="ECO:0000256" key="3">
    <source>
        <dbReference type="ARBA" id="ARBA00021495"/>
    </source>
</evidence>
<evidence type="ECO:0000256" key="2">
    <source>
        <dbReference type="ARBA" id="ARBA00012438"/>
    </source>
</evidence>
<dbReference type="Pfam" id="PF01627">
    <property type="entry name" value="Hpt"/>
    <property type="match status" value="1"/>
</dbReference>
<accession>A0A939DGK6</accession>
<feature type="domain" description="CheW-like" evidence="14">
    <location>
        <begin position="1509"/>
        <end position="1647"/>
    </location>
</feature>
<dbReference type="GO" id="GO:0006935">
    <property type="term" value="P:chemotaxis"/>
    <property type="evidence" value="ECO:0007669"/>
    <property type="project" value="InterPro"/>
</dbReference>
<dbReference type="PROSITE" id="PS50851">
    <property type="entry name" value="CHEW"/>
    <property type="match status" value="1"/>
</dbReference>
<dbReference type="CDD" id="cd00088">
    <property type="entry name" value="HPT"/>
    <property type="match status" value="1"/>
</dbReference>
<dbReference type="InterPro" id="IPR036641">
    <property type="entry name" value="HPT_dom_sf"/>
</dbReference>
<evidence type="ECO:0000256" key="5">
    <source>
        <dbReference type="ARBA" id="ARBA00022679"/>
    </source>
</evidence>
<feature type="domain" description="HPt" evidence="15">
    <location>
        <begin position="1011"/>
        <end position="1122"/>
    </location>
</feature>
<dbReference type="InterPro" id="IPR001789">
    <property type="entry name" value="Sig_transdc_resp-reg_receiver"/>
</dbReference>
<dbReference type="SUPFAM" id="SSF47226">
    <property type="entry name" value="Histidine-containing phosphotransfer domain, HPT domain"/>
    <property type="match status" value="1"/>
</dbReference>
<feature type="region of interest" description="Disordered" evidence="11">
    <location>
        <begin position="269"/>
        <end position="314"/>
    </location>
</feature>
<reference evidence="16" key="1">
    <citation type="submission" date="2021-02" db="EMBL/GenBank/DDBJ databases">
        <title>PHA producing bacteria isolated from coastal sediment in Guangdong, Shenzhen.</title>
        <authorList>
            <person name="Zheng W."/>
            <person name="Yu S."/>
            <person name="Huang Y."/>
        </authorList>
    </citation>
    <scope>NUCLEOTIDE SEQUENCE</scope>
    <source>
        <strain evidence="16">TN14-10</strain>
    </source>
</reference>
<feature type="compositionally biased region" description="Pro residues" evidence="11">
    <location>
        <begin position="404"/>
        <end position="427"/>
    </location>
</feature>
<evidence type="ECO:0000256" key="10">
    <source>
        <dbReference type="PROSITE-ProRule" id="PRU00169"/>
    </source>
</evidence>
<dbReference type="InterPro" id="IPR002545">
    <property type="entry name" value="CheW-lke_dom"/>
</dbReference>
<dbReference type="PROSITE" id="PS50894">
    <property type="entry name" value="HPT"/>
    <property type="match status" value="1"/>
</dbReference>
<feature type="region of interest" description="Disordered" evidence="11">
    <location>
        <begin position="519"/>
        <end position="538"/>
    </location>
</feature>
<dbReference type="InterPro" id="IPR003594">
    <property type="entry name" value="HATPase_dom"/>
</dbReference>
<evidence type="ECO:0000313" key="17">
    <source>
        <dbReference type="Proteomes" id="UP000664303"/>
    </source>
</evidence>
<dbReference type="EMBL" id="JAFKCZ010000007">
    <property type="protein sequence ID" value="MBN7797137.1"/>
    <property type="molecule type" value="Genomic_DNA"/>
</dbReference>
<evidence type="ECO:0000259" key="15">
    <source>
        <dbReference type="PROSITE" id="PS50894"/>
    </source>
</evidence>
<keyword evidence="6" id="KW-0418">Kinase</keyword>
<feature type="region of interest" description="Disordered" evidence="11">
    <location>
        <begin position="1"/>
        <end position="23"/>
    </location>
</feature>
<name>A0A939DGK6_9GAMM</name>
<evidence type="ECO:0000256" key="9">
    <source>
        <dbReference type="PROSITE-ProRule" id="PRU00110"/>
    </source>
</evidence>
<dbReference type="InterPro" id="IPR051315">
    <property type="entry name" value="Bact_Chemotaxis_CheA"/>
</dbReference>
<dbReference type="Gene3D" id="3.40.50.2300">
    <property type="match status" value="1"/>
</dbReference>
<feature type="domain" description="Histidine kinase" evidence="12">
    <location>
        <begin position="1371"/>
        <end position="1507"/>
    </location>
</feature>
<feature type="region of interest" description="Disordered" evidence="11">
    <location>
        <begin position="742"/>
        <end position="768"/>
    </location>
</feature>
<gene>
    <name evidence="16" type="ORF">JYP50_11070</name>
</gene>
<feature type="region of interest" description="Disordered" evidence="11">
    <location>
        <begin position="142"/>
        <end position="202"/>
    </location>
</feature>
<dbReference type="Proteomes" id="UP000664303">
    <property type="component" value="Unassembled WGS sequence"/>
</dbReference>
<feature type="modified residue" description="Phosphohistidine" evidence="9">
    <location>
        <position position="1058"/>
    </location>
</feature>
<evidence type="ECO:0000256" key="1">
    <source>
        <dbReference type="ARBA" id="ARBA00000085"/>
    </source>
</evidence>
<feature type="modified residue" description="4-aspartylphosphate" evidence="10">
    <location>
        <position position="1715"/>
    </location>
</feature>
<dbReference type="PROSITE" id="PS50109">
    <property type="entry name" value="HIS_KIN"/>
    <property type="match status" value="1"/>
</dbReference>
<dbReference type="Pfam" id="PF01584">
    <property type="entry name" value="CheW"/>
    <property type="match status" value="1"/>
</dbReference>
<dbReference type="PANTHER" id="PTHR43395">
    <property type="entry name" value="SENSOR HISTIDINE KINASE CHEA"/>
    <property type="match status" value="1"/>
</dbReference>
<dbReference type="SUPFAM" id="SSF52172">
    <property type="entry name" value="CheY-like"/>
    <property type="match status" value="1"/>
</dbReference>
<dbReference type="SUPFAM" id="SSF55874">
    <property type="entry name" value="ATPase domain of HSP90 chaperone/DNA topoisomerase II/histidine kinase"/>
    <property type="match status" value="1"/>
</dbReference>
<dbReference type="Gene3D" id="2.30.30.40">
    <property type="entry name" value="SH3 Domains"/>
    <property type="match status" value="1"/>
</dbReference>
<evidence type="ECO:0000259" key="12">
    <source>
        <dbReference type="PROSITE" id="PS50109"/>
    </source>
</evidence>
<evidence type="ECO:0000259" key="13">
    <source>
        <dbReference type="PROSITE" id="PS50110"/>
    </source>
</evidence>
<keyword evidence="7" id="KW-0902">Two-component regulatory system</keyword>
<comment type="catalytic activity">
    <reaction evidence="1">
        <text>ATP + protein L-histidine = ADP + protein N-phospho-L-histidine.</text>
        <dbReference type="EC" id="2.7.13.3"/>
    </reaction>
</comment>
<dbReference type="EC" id="2.7.13.3" evidence="2"/>
<dbReference type="Gene3D" id="1.20.120.160">
    <property type="entry name" value="HPT domain"/>
    <property type="match status" value="1"/>
</dbReference>
<dbReference type="InterPro" id="IPR036061">
    <property type="entry name" value="CheW-like_dom_sf"/>
</dbReference>
<keyword evidence="5" id="KW-0808">Transferase</keyword>
<dbReference type="SUPFAM" id="SSF50341">
    <property type="entry name" value="CheW-like"/>
    <property type="match status" value="1"/>
</dbReference>
<evidence type="ECO:0000256" key="6">
    <source>
        <dbReference type="ARBA" id="ARBA00022777"/>
    </source>
</evidence>
<feature type="compositionally biased region" description="Basic and acidic residues" evidence="11">
    <location>
        <begin position="1"/>
        <end position="11"/>
    </location>
</feature>
<dbReference type="InterPro" id="IPR036890">
    <property type="entry name" value="HATPase_C_sf"/>
</dbReference>
<feature type="region of interest" description="Disordered" evidence="11">
    <location>
        <begin position="89"/>
        <end position="113"/>
    </location>
</feature>
<dbReference type="CDD" id="cd17546">
    <property type="entry name" value="REC_hyHK_CKI1_RcsC-like"/>
    <property type="match status" value="1"/>
</dbReference>
<dbReference type="PRINTS" id="PR00344">
    <property type="entry name" value="BCTRLSENSOR"/>
</dbReference>
<keyword evidence="17" id="KW-1185">Reference proteome</keyword>
<comment type="function">
    <text evidence="8">Involved in the transmission of sensory signals from the chemoreceptors to the flagellar motors. CheA is autophosphorylated; it can transfer its phosphate group to either CheB or CheY.</text>
</comment>
<dbReference type="FunFam" id="3.30.565.10:FF:000016">
    <property type="entry name" value="Chemotaxis protein CheA, putative"/>
    <property type="match status" value="1"/>
</dbReference>
<feature type="domain" description="Response regulatory" evidence="13">
    <location>
        <begin position="1664"/>
        <end position="1782"/>
    </location>
</feature>
<dbReference type="GO" id="GO:0000155">
    <property type="term" value="F:phosphorelay sensor kinase activity"/>
    <property type="evidence" value="ECO:0007669"/>
    <property type="project" value="UniProtKB-ARBA"/>
</dbReference>
<comment type="caution">
    <text evidence="16">The sequence shown here is derived from an EMBL/GenBank/DDBJ whole genome shotgun (WGS) entry which is preliminary data.</text>
</comment>
<feature type="compositionally biased region" description="Basic and acidic residues" evidence="11">
    <location>
        <begin position="519"/>
        <end position="529"/>
    </location>
</feature>
<proteinExistence type="predicted"/>
<dbReference type="SMART" id="SM00260">
    <property type="entry name" value="CheW"/>
    <property type="match status" value="1"/>
</dbReference>
<dbReference type="SMART" id="SM00387">
    <property type="entry name" value="HATPase_c"/>
    <property type="match status" value="1"/>
</dbReference>
<dbReference type="InterPro" id="IPR004358">
    <property type="entry name" value="Sig_transdc_His_kin-like_C"/>
</dbReference>
<keyword evidence="4 10" id="KW-0597">Phosphoprotein</keyword>
<feature type="region of interest" description="Disordered" evidence="11">
    <location>
        <begin position="395"/>
        <end position="431"/>
    </location>
</feature>
<protein>
    <recommendedName>
        <fullName evidence="3">Chemotaxis protein CheA</fullName>
        <ecNumber evidence="2">2.7.13.3</ecNumber>
    </recommendedName>
</protein>
<dbReference type="SMART" id="SM00448">
    <property type="entry name" value="REC"/>
    <property type="match status" value="1"/>
</dbReference>
<dbReference type="Pfam" id="PF02518">
    <property type="entry name" value="HATPase_c"/>
    <property type="match status" value="1"/>
</dbReference>
<dbReference type="InterPro" id="IPR005467">
    <property type="entry name" value="His_kinase_dom"/>
</dbReference>